<dbReference type="AlphaFoldDB" id="A0A1H3TGU7"/>
<organism evidence="1 2">
    <name type="scientific">Asanoa ishikariensis</name>
    <dbReference type="NCBI Taxonomy" id="137265"/>
    <lineage>
        <taxon>Bacteria</taxon>
        <taxon>Bacillati</taxon>
        <taxon>Actinomycetota</taxon>
        <taxon>Actinomycetes</taxon>
        <taxon>Micromonosporales</taxon>
        <taxon>Micromonosporaceae</taxon>
        <taxon>Asanoa</taxon>
    </lineage>
</organism>
<proteinExistence type="predicted"/>
<sequence length="146" mass="16072">MVSRDGRRVTTLDAVVRDNSSGSFTLDGRRYSLPGAVWDTRFGVLDARNEVVAEATRVNRECWAISHAGQAYHLRRMSIWGTRHQLDAGDLPLGMAYRTGGADRAVELDVAGAPPLVEIFVLALVIAMRDAQAANKIGYRSGSLWW</sequence>
<reference evidence="2" key="1">
    <citation type="submission" date="2016-10" db="EMBL/GenBank/DDBJ databases">
        <authorList>
            <person name="Varghese N."/>
            <person name="Submissions S."/>
        </authorList>
    </citation>
    <scope>NUCLEOTIDE SEQUENCE [LARGE SCALE GENOMIC DNA]</scope>
    <source>
        <strain evidence="2">DSM 44718</strain>
    </source>
</reference>
<evidence type="ECO:0000313" key="1">
    <source>
        <dbReference type="EMBL" id="SDZ48885.1"/>
    </source>
</evidence>
<accession>A0A1H3TGU7</accession>
<keyword evidence="2" id="KW-1185">Reference proteome</keyword>
<protein>
    <submittedName>
        <fullName evidence="1">Uncharacterized protein</fullName>
    </submittedName>
</protein>
<name>A0A1H3TGU7_9ACTN</name>
<gene>
    <name evidence="1" type="ORF">SAMN05421684_5656</name>
</gene>
<dbReference type="STRING" id="137265.SAMN05421684_5656"/>
<dbReference type="Proteomes" id="UP000199632">
    <property type="component" value="Unassembled WGS sequence"/>
</dbReference>
<evidence type="ECO:0000313" key="2">
    <source>
        <dbReference type="Proteomes" id="UP000199632"/>
    </source>
</evidence>
<dbReference type="EMBL" id="FNQB01000003">
    <property type="protein sequence ID" value="SDZ48885.1"/>
    <property type="molecule type" value="Genomic_DNA"/>
</dbReference>